<gene>
    <name evidence="3" type="ORF">PPENT_87.1.T0550073</name>
</gene>
<feature type="transmembrane region" description="Helical" evidence="1">
    <location>
        <begin position="164"/>
        <end position="184"/>
    </location>
</feature>
<feature type="domain" description="AtPDCT1/2 transmembrane" evidence="2">
    <location>
        <begin position="73"/>
        <end position="232"/>
    </location>
</feature>
<dbReference type="AlphaFoldDB" id="A0A8S1V563"/>
<dbReference type="OrthoDB" id="312410at2759"/>
<dbReference type="Proteomes" id="UP000689195">
    <property type="component" value="Unassembled WGS sequence"/>
</dbReference>
<protein>
    <recommendedName>
        <fullName evidence="2">AtPDCT1/2 transmembrane domain-containing protein</fullName>
    </recommendedName>
</protein>
<name>A0A8S1V563_9CILI</name>
<dbReference type="EMBL" id="CAJJDO010000055">
    <property type="protein sequence ID" value="CAD8171533.1"/>
    <property type="molecule type" value="Genomic_DNA"/>
</dbReference>
<organism evidence="3 4">
    <name type="scientific">Paramecium pentaurelia</name>
    <dbReference type="NCBI Taxonomy" id="43138"/>
    <lineage>
        <taxon>Eukaryota</taxon>
        <taxon>Sar</taxon>
        <taxon>Alveolata</taxon>
        <taxon>Ciliophora</taxon>
        <taxon>Intramacronucleata</taxon>
        <taxon>Oligohymenophorea</taxon>
        <taxon>Peniculida</taxon>
        <taxon>Parameciidae</taxon>
        <taxon>Paramecium</taxon>
    </lineage>
</organism>
<keyword evidence="1" id="KW-0812">Transmembrane</keyword>
<dbReference type="PANTHER" id="PTHR34674">
    <property type="entry name" value="PHOSPHATIDYLCHOLINE:DIACYLGLYCEROL CHOLINEPHOSPHOTRANSFERASE 1-RELATED"/>
    <property type="match status" value="1"/>
</dbReference>
<feature type="transmembrane region" description="Helical" evidence="1">
    <location>
        <begin position="43"/>
        <end position="61"/>
    </location>
</feature>
<keyword evidence="1" id="KW-0472">Membrane</keyword>
<comment type="caution">
    <text evidence="3">The sequence shown here is derived from an EMBL/GenBank/DDBJ whole genome shotgun (WGS) entry which is preliminary data.</text>
</comment>
<proteinExistence type="predicted"/>
<keyword evidence="4" id="KW-1185">Reference proteome</keyword>
<dbReference type="InterPro" id="IPR055311">
    <property type="entry name" value="PDCT1/2-like"/>
</dbReference>
<reference evidence="3" key="1">
    <citation type="submission" date="2021-01" db="EMBL/GenBank/DDBJ databases">
        <authorList>
            <consortium name="Genoscope - CEA"/>
            <person name="William W."/>
        </authorList>
    </citation>
    <scope>NUCLEOTIDE SEQUENCE</scope>
</reference>
<evidence type="ECO:0000313" key="4">
    <source>
        <dbReference type="Proteomes" id="UP000689195"/>
    </source>
</evidence>
<dbReference type="PANTHER" id="PTHR34674:SF1">
    <property type="entry name" value="PHOSPHATIDYLCHOLINE:DIACYLGLYCEROL CHOLINEPHOSPHOTRANSFERASE 1-RELATED"/>
    <property type="match status" value="1"/>
</dbReference>
<sequence>MKVLNNQKSRIYNREDIQYFVFPDKFDHTQSGVPGNPCYNIRFRIFVFFSYIVLTQLFQLFCTPTDRIVGIQDIGHLITTPINNLYKEYRWFSILIQLLSAIILDATYLYISLYWVIYQRNFRLFASLIIFYVVRAIHLNLVKLEFPQSYFWEDPNIPSLVVKYGYFSDFFYSGHVGYLVICGLEMRMIDKKYMSAFFFVCSLYQAFVVITFQIHYTIDVTTGCIFAHYFYNQACYWEVKIDFILKILANILVRKQKQTIGKYEVQGNKQIGVIIV</sequence>
<feature type="transmembrane region" description="Helical" evidence="1">
    <location>
        <begin position="91"/>
        <end position="117"/>
    </location>
</feature>
<accession>A0A8S1V563</accession>
<evidence type="ECO:0000259" key="2">
    <source>
        <dbReference type="Pfam" id="PF24788"/>
    </source>
</evidence>
<dbReference type="InterPro" id="IPR056361">
    <property type="entry name" value="AtPDCT1_2_TM_dom"/>
</dbReference>
<evidence type="ECO:0000313" key="3">
    <source>
        <dbReference type="EMBL" id="CAD8171533.1"/>
    </source>
</evidence>
<evidence type="ECO:0000256" key="1">
    <source>
        <dbReference type="SAM" id="Phobius"/>
    </source>
</evidence>
<keyword evidence="1" id="KW-1133">Transmembrane helix</keyword>
<feature type="transmembrane region" description="Helical" evidence="1">
    <location>
        <begin position="124"/>
        <end position="144"/>
    </location>
</feature>
<feature type="transmembrane region" description="Helical" evidence="1">
    <location>
        <begin position="196"/>
        <end position="216"/>
    </location>
</feature>
<dbReference type="Pfam" id="PF24788">
    <property type="entry name" value="AtPDCT1_2"/>
    <property type="match status" value="1"/>
</dbReference>